<sequence>NEEFIKEIDPDYYEPYPKGAAGIDHYRSLTYTFSGEIPVMINPEFIYSCQMPTGDAPLVAAAPFKLGGWGGLNLVQDLIDAYQMVDGQHINESSQDYPYPDASVNFERIGGANQTFSGFTLLASTARMYNNRETRFYATIGFCHSFWPGTSSSENQYKNIEVTYYSDGYASANPDHPEDYNRTGYTCVKYRHLEDEMKKGTVKAKYFPVFRYAETLLNYVEAINELKEPYTLEMPNGSQVTVEHNTADIVKYFNLIRHRAGLPGITEAVAADRNKVRELIKHERRIEFACEGRRYHDLRRWGDAMEAYNRPISGCNVKARSNERQKFYTTTILNDKLTRRSFSYKHYFYPI</sequence>
<keyword evidence="3" id="KW-0732">Signal</keyword>
<evidence type="ECO:0000259" key="6">
    <source>
        <dbReference type="Pfam" id="PF07980"/>
    </source>
</evidence>
<keyword evidence="5" id="KW-0998">Cell outer membrane</keyword>
<feature type="domain" description="RagB/SusD" evidence="6">
    <location>
        <begin position="62"/>
        <end position="351"/>
    </location>
</feature>
<comment type="similarity">
    <text evidence="2">Belongs to the SusD family.</text>
</comment>
<name>A0A642C2Q1_BACOV</name>
<feature type="non-terminal residue" evidence="7">
    <location>
        <position position="351"/>
    </location>
</feature>
<dbReference type="GO" id="GO:0009279">
    <property type="term" value="C:cell outer membrane"/>
    <property type="evidence" value="ECO:0007669"/>
    <property type="project" value="UniProtKB-SubCell"/>
</dbReference>
<proteinExistence type="inferred from homology"/>
<dbReference type="InterPro" id="IPR012944">
    <property type="entry name" value="SusD_RagB_dom"/>
</dbReference>
<keyword evidence="4" id="KW-0472">Membrane</keyword>
<evidence type="ECO:0000313" key="8">
    <source>
        <dbReference type="Proteomes" id="UP000435985"/>
    </source>
</evidence>
<evidence type="ECO:0000256" key="5">
    <source>
        <dbReference type="ARBA" id="ARBA00023237"/>
    </source>
</evidence>
<organism evidence="7 8">
    <name type="scientific">Bacteroides ovatus</name>
    <dbReference type="NCBI Taxonomy" id="28116"/>
    <lineage>
        <taxon>Bacteria</taxon>
        <taxon>Pseudomonadati</taxon>
        <taxon>Bacteroidota</taxon>
        <taxon>Bacteroidia</taxon>
        <taxon>Bacteroidales</taxon>
        <taxon>Bacteroidaceae</taxon>
        <taxon>Bacteroides</taxon>
    </lineage>
</organism>
<evidence type="ECO:0000256" key="3">
    <source>
        <dbReference type="ARBA" id="ARBA00022729"/>
    </source>
</evidence>
<reference evidence="7 8" key="1">
    <citation type="journal article" date="2019" name="Nat. Med.">
        <title>A library of human gut bacterial isolates paired with longitudinal multiomics data enables mechanistic microbiome research.</title>
        <authorList>
            <person name="Poyet M."/>
            <person name="Groussin M."/>
            <person name="Gibbons S.M."/>
            <person name="Avila-Pacheco J."/>
            <person name="Jiang X."/>
            <person name="Kearney S.M."/>
            <person name="Perrotta A.R."/>
            <person name="Berdy B."/>
            <person name="Zhao S."/>
            <person name="Lieberman T.D."/>
            <person name="Swanson P.K."/>
            <person name="Smith M."/>
            <person name="Roesemann S."/>
            <person name="Alexander J.E."/>
            <person name="Rich S.A."/>
            <person name="Livny J."/>
            <person name="Vlamakis H."/>
            <person name="Clish C."/>
            <person name="Bullock K."/>
            <person name="Deik A."/>
            <person name="Scott J."/>
            <person name="Pierce K.A."/>
            <person name="Xavier R.J."/>
            <person name="Alm E.J."/>
        </authorList>
    </citation>
    <scope>NUCLEOTIDE SEQUENCE [LARGE SCALE GENOMIC DNA]</scope>
    <source>
        <strain evidence="7 8">BIOML-A14</strain>
    </source>
</reference>
<dbReference type="Proteomes" id="UP000435985">
    <property type="component" value="Unassembled WGS sequence"/>
</dbReference>
<comment type="subcellular location">
    <subcellularLocation>
        <location evidence="1">Cell outer membrane</location>
    </subcellularLocation>
</comment>
<evidence type="ECO:0000256" key="4">
    <source>
        <dbReference type="ARBA" id="ARBA00023136"/>
    </source>
</evidence>
<evidence type="ECO:0000313" key="7">
    <source>
        <dbReference type="EMBL" id="KAA4644232.1"/>
    </source>
</evidence>
<accession>A0A642C2Q1</accession>
<dbReference type="Pfam" id="PF07980">
    <property type="entry name" value="SusD_RagB"/>
    <property type="match status" value="1"/>
</dbReference>
<dbReference type="Gene3D" id="1.25.40.390">
    <property type="match status" value="1"/>
</dbReference>
<dbReference type="InterPro" id="IPR011990">
    <property type="entry name" value="TPR-like_helical_dom_sf"/>
</dbReference>
<dbReference type="SUPFAM" id="SSF48452">
    <property type="entry name" value="TPR-like"/>
    <property type="match status" value="1"/>
</dbReference>
<gene>
    <name evidence="7" type="ORF">F3B98_33525</name>
</gene>
<protein>
    <submittedName>
        <fullName evidence="7">RagB/SusD family nutrient uptake outer membrane protein</fullName>
    </submittedName>
</protein>
<evidence type="ECO:0000256" key="1">
    <source>
        <dbReference type="ARBA" id="ARBA00004442"/>
    </source>
</evidence>
<comment type="caution">
    <text evidence="7">The sequence shown here is derived from an EMBL/GenBank/DDBJ whole genome shotgun (WGS) entry which is preliminary data.</text>
</comment>
<evidence type="ECO:0000256" key="2">
    <source>
        <dbReference type="ARBA" id="ARBA00006275"/>
    </source>
</evidence>
<feature type="non-terminal residue" evidence="7">
    <location>
        <position position="1"/>
    </location>
</feature>
<dbReference type="EMBL" id="VWFO01000784">
    <property type="protein sequence ID" value="KAA4644232.1"/>
    <property type="molecule type" value="Genomic_DNA"/>
</dbReference>
<dbReference type="AlphaFoldDB" id="A0A642C2Q1"/>